<dbReference type="Proteomes" id="UP000054691">
    <property type="component" value="Unassembled WGS sequence"/>
</dbReference>
<dbReference type="STRING" id="45066.Lgra_2245"/>
<evidence type="ECO:0000256" key="1">
    <source>
        <dbReference type="SAM" id="Phobius"/>
    </source>
</evidence>
<dbReference type="Proteomes" id="UP000254476">
    <property type="component" value="Unassembled WGS sequence"/>
</dbReference>
<evidence type="ECO:0000313" key="5">
    <source>
        <dbReference type="Proteomes" id="UP000254476"/>
    </source>
</evidence>
<proteinExistence type="predicted"/>
<evidence type="ECO:0000313" key="4">
    <source>
        <dbReference type="Proteomes" id="UP000054691"/>
    </source>
</evidence>
<name>A0A378JFY7_9GAMM</name>
<reference evidence="3 5" key="2">
    <citation type="submission" date="2018-06" db="EMBL/GenBank/DDBJ databases">
        <authorList>
            <consortium name="Pathogen Informatics"/>
            <person name="Doyle S."/>
        </authorList>
    </citation>
    <scope>NUCLEOTIDE SEQUENCE [LARGE SCALE GENOMIC DNA]</scope>
    <source>
        <strain evidence="3 5">NCTC12388</strain>
    </source>
</reference>
<keyword evidence="1" id="KW-0472">Membrane</keyword>
<protein>
    <submittedName>
        <fullName evidence="3">Dot/Icm T4SS effector</fullName>
    </submittedName>
</protein>
<gene>
    <name evidence="2" type="ORF">Lgra_2245</name>
    <name evidence="3" type="ORF">NCTC12388_02521</name>
</gene>
<feature type="transmembrane region" description="Helical" evidence="1">
    <location>
        <begin position="346"/>
        <end position="373"/>
    </location>
</feature>
<sequence>MKGTAIIQTWGTNSQSKSGEVAKYPEKDLGHASLELRFPATPENLDLIRNYCNSSDKIELGNDDICVVRFSFIPDPFNIGEPFFLNMTYKEDALYAAKIHPDPLFPTCSLTEKGRTLDVNTAEGQYITNQKAIADCQDLMTATIIIIKELNKLKHESKINLQHPECATILKAAKIAHLELPQTKELSAEQLNKLIEDAEFIQHKAVIQLELLVDQKEKFKHVDTFNEDDYLFYGRPADKQVELPIGTGEHELNAVCMLEQMQKIVDSDFKYNEHTHNSASTVLSILNAGSEGKTSELSTIKRLSATLQPAATPQMVYHKALALKDRSCAEEKMRTSTKSTLHQESLIIGLLAAAGLVIGAGIGATLVATGVFAPLGVGVLGLVAVAGTIGGGLSLISGALGFRVTQFTETPTIETRTPKDIGISASQSYLFTSNKLSQTAIERSVYQQNTSLTSMQSEPSIATEYAHNKDLSLNRNRNDSTNQQAELVLADNSDDKTWRPL</sequence>
<accession>A0A378JFY7</accession>
<organism evidence="3 5">
    <name type="scientific">Legionella gratiana</name>
    <dbReference type="NCBI Taxonomy" id="45066"/>
    <lineage>
        <taxon>Bacteria</taxon>
        <taxon>Pseudomonadati</taxon>
        <taxon>Pseudomonadota</taxon>
        <taxon>Gammaproteobacteria</taxon>
        <taxon>Legionellales</taxon>
        <taxon>Legionellaceae</taxon>
        <taxon>Legionella</taxon>
    </lineage>
</organism>
<keyword evidence="1" id="KW-1133">Transmembrane helix</keyword>
<feature type="transmembrane region" description="Helical" evidence="1">
    <location>
        <begin position="379"/>
        <end position="402"/>
    </location>
</feature>
<reference evidence="2 4" key="1">
    <citation type="submission" date="2015-11" db="EMBL/GenBank/DDBJ databases">
        <title>Genomic analysis of 38 Legionella species identifies large and diverse effector repertoires.</title>
        <authorList>
            <person name="Burstein D."/>
            <person name="Amaro F."/>
            <person name="Zusman T."/>
            <person name="Lifshitz Z."/>
            <person name="Cohen O."/>
            <person name="Gilbert J.A."/>
            <person name="Pupko T."/>
            <person name="Shuman H.A."/>
            <person name="Segal G."/>
        </authorList>
    </citation>
    <scope>NUCLEOTIDE SEQUENCE [LARGE SCALE GENOMIC DNA]</scope>
    <source>
        <strain evidence="2 4">Lyon 8420412</strain>
    </source>
</reference>
<dbReference type="EMBL" id="UGOB01000001">
    <property type="protein sequence ID" value="STX45777.1"/>
    <property type="molecule type" value="Genomic_DNA"/>
</dbReference>
<dbReference type="EMBL" id="LNYE01000023">
    <property type="protein sequence ID" value="KTD09010.1"/>
    <property type="molecule type" value="Genomic_DNA"/>
</dbReference>
<dbReference type="AlphaFoldDB" id="A0A378JFY7"/>
<keyword evidence="1" id="KW-0812">Transmembrane</keyword>
<evidence type="ECO:0000313" key="2">
    <source>
        <dbReference type="EMBL" id="KTD09010.1"/>
    </source>
</evidence>
<evidence type="ECO:0000313" key="3">
    <source>
        <dbReference type="EMBL" id="STX45777.1"/>
    </source>
</evidence>
<keyword evidence="4" id="KW-1185">Reference proteome</keyword>